<evidence type="ECO:0000313" key="4">
    <source>
        <dbReference type="EMBL" id="OGZ45346.1"/>
    </source>
</evidence>
<dbReference type="EMBL" id="MHNN01000022">
    <property type="protein sequence ID" value="OGZ45346.1"/>
    <property type="molecule type" value="Genomic_DNA"/>
</dbReference>
<comment type="caution">
    <text evidence="4">The sequence shown here is derived from an EMBL/GenBank/DDBJ whole genome shotgun (WGS) entry which is preliminary data.</text>
</comment>
<dbReference type="Pfam" id="PF00984">
    <property type="entry name" value="UDPG_MGDP_dh"/>
    <property type="match status" value="1"/>
</dbReference>
<dbReference type="Pfam" id="PF03721">
    <property type="entry name" value="UDPG_MGDP_dh_N"/>
    <property type="match status" value="1"/>
</dbReference>
<dbReference type="AlphaFoldDB" id="A0A1G2G504"/>
<evidence type="ECO:0008006" key="6">
    <source>
        <dbReference type="Google" id="ProtNLM"/>
    </source>
</evidence>
<evidence type="ECO:0000256" key="1">
    <source>
        <dbReference type="ARBA" id="ARBA00006601"/>
    </source>
</evidence>
<gene>
    <name evidence="4" type="ORF">A3J54_03835</name>
</gene>
<dbReference type="Gene3D" id="1.10.1040.10">
    <property type="entry name" value="N-(1-d-carboxylethyl)-l-norvaline Dehydrogenase, domain 2"/>
    <property type="match status" value="1"/>
</dbReference>
<comment type="similarity">
    <text evidence="1">Belongs to the UDP-glucose/GDP-mannose dehydrogenase family.</text>
</comment>
<dbReference type="InterPro" id="IPR001732">
    <property type="entry name" value="UDP-Glc/GDP-Man_DH_N"/>
</dbReference>
<dbReference type="PANTHER" id="PTHR43750">
    <property type="entry name" value="UDP-GLUCOSE 6-DEHYDROGENASE TUAD"/>
    <property type="match status" value="1"/>
</dbReference>
<dbReference type="SUPFAM" id="SSF48179">
    <property type="entry name" value="6-phosphogluconate dehydrogenase C-terminal domain-like"/>
    <property type="match status" value="1"/>
</dbReference>
<dbReference type="GO" id="GO:0016616">
    <property type="term" value="F:oxidoreductase activity, acting on the CH-OH group of donors, NAD or NADP as acceptor"/>
    <property type="evidence" value="ECO:0007669"/>
    <property type="project" value="InterPro"/>
</dbReference>
<name>A0A1G2G504_9BACT</name>
<dbReference type="Proteomes" id="UP000176576">
    <property type="component" value="Unassembled WGS sequence"/>
</dbReference>
<dbReference type="GO" id="GO:0051287">
    <property type="term" value="F:NAD binding"/>
    <property type="evidence" value="ECO:0007669"/>
    <property type="project" value="InterPro"/>
</dbReference>
<evidence type="ECO:0000313" key="5">
    <source>
        <dbReference type="Proteomes" id="UP000176576"/>
    </source>
</evidence>
<evidence type="ECO:0000259" key="2">
    <source>
        <dbReference type="Pfam" id="PF00984"/>
    </source>
</evidence>
<organism evidence="4 5">
    <name type="scientific">Candidatus Ryanbacteria bacterium RIFCSPHIGHO2_02_FULL_45_13b</name>
    <dbReference type="NCBI Taxonomy" id="1802117"/>
    <lineage>
        <taxon>Bacteria</taxon>
        <taxon>Candidatus Ryaniibacteriota</taxon>
    </lineage>
</organism>
<feature type="domain" description="UDP-glucose/GDP-mannose dehydrogenase dimerisation" evidence="2">
    <location>
        <begin position="182"/>
        <end position="273"/>
    </location>
</feature>
<feature type="domain" description="UDP-glucose/GDP-mannose dehydrogenase N-terminal" evidence="3">
    <location>
        <begin position="52"/>
        <end position="151"/>
    </location>
</feature>
<evidence type="ECO:0000259" key="3">
    <source>
        <dbReference type="Pfam" id="PF03721"/>
    </source>
</evidence>
<dbReference type="InterPro" id="IPR014026">
    <property type="entry name" value="UDP-Glc/GDP-Man_DH_dimer"/>
</dbReference>
<accession>A0A1G2G504</accession>
<dbReference type="PANTHER" id="PTHR43750:SF3">
    <property type="entry name" value="UDP-GLUCOSE 6-DEHYDROGENASE TUAD"/>
    <property type="match status" value="1"/>
</dbReference>
<dbReference type="InterPro" id="IPR008927">
    <property type="entry name" value="6-PGluconate_DH-like_C_sf"/>
</dbReference>
<dbReference type="InterPro" id="IPR013328">
    <property type="entry name" value="6PGD_dom2"/>
</dbReference>
<reference evidence="4 5" key="1">
    <citation type="journal article" date="2016" name="Nat. Commun.">
        <title>Thousands of microbial genomes shed light on interconnected biogeochemical processes in an aquifer system.</title>
        <authorList>
            <person name="Anantharaman K."/>
            <person name="Brown C.T."/>
            <person name="Hug L.A."/>
            <person name="Sharon I."/>
            <person name="Castelle C.J."/>
            <person name="Probst A.J."/>
            <person name="Thomas B.C."/>
            <person name="Singh A."/>
            <person name="Wilkins M.J."/>
            <person name="Karaoz U."/>
            <person name="Brodie E.L."/>
            <person name="Williams K.H."/>
            <person name="Hubbard S.S."/>
            <person name="Banfield J.F."/>
        </authorList>
    </citation>
    <scope>NUCLEOTIDE SEQUENCE [LARGE SCALE GENOMIC DNA]</scope>
</reference>
<dbReference type="Gene3D" id="3.40.50.720">
    <property type="entry name" value="NAD(P)-binding Rossmann-like Domain"/>
    <property type="match status" value="1"/>
</dbReference>
<sequence length="332" mass="37553">MLYRYKIMERIPIGIVGVGMVGGQLTRYFLDEQKYQRGKELFLFDKDPAKGYADDVNAASIVFVCVPTPRRGDTGACDLSILEDAVRMLKKPKVVVLKSTIPPGTTEQVQHAYPQHAFLFNPEFLTESRAWEDMLRPDRQVVGYTSKSLEQASTVLQLLPKAFFSSPGTLGTYTFTRVNATEAELGKYAGNTFGALKVAFANILADFCGMMEAEYKRNGEDVPVQYDNVRMILAHDHRIGDAWLDVDHGLYRGFGGYCFPKDVSALIAHGKELLEKLPENHPHKNQYEKGIRLLEAMWEYNKELLAGQNLTIDDVSVHDKEWVEKKVKKYTT</sequence>
<dbReference type="STRING" id="1802117.A3J54_03835"/>
<proteinExistence type="inferred from homology"/>
<protein>
    <recommendedName>
        <fullName evidence="6">UDP-glucose/GDP-mannose dehydrogenase dimerisation domain-containing protein</fullName>
    </recommendedName>
</protein>
<dbReference type="SUPFAM" id="SSF51735">
    <property type="entry name" value="NAD(P)-binding Rossmann-fold domains"/>
    <property type="match status" value="1"/>
</dbReference>
<dbReference type="InterPro" id="IPR036291">
    <property type="entry name" value="NAD(P)-bd_dom_sf"/>
</dbReference>